<keyword evidence="7" id="KW-1185">Reference proteome</keyword>
<evidence type="ECO:0000256" key="4">
    <source>
        <dbReference type="ARBA" id="ARBA00023002"/>
    </source>
</evidence>
<dbReference type="PRINTS" id="PR00420">
    <property type="entry name" value="RNGMNOXGNASE"/>
</dbReference>
<protein>
    <submittedName>
        <fullName evidence="6 8">Pentachlorophenol 4-monooxygenase</fullName>
    </submittedName>
</protein>
<dbReference type="Proteomes" id="UP000504636">
    <property type="component" value="Unplaced"/>
</dbReference>
<evidence type="ECO:0000259" key="5">
    <source>
        <dbReference type="Pfam" id="PF01494"/>
    </source>
</evidence>
<dbReference type="GO" id="GO:0071949">
    <property type="term" value="F:FAD binding"/>
    <property type="evidence" value="ECO:0007669"/>
    <property type="project" value="InterPro"/>
</dbReference>
<evidence type="ECO:0000313" key="6">
    <source>
        <dbReference type="EMBL" id="KAF2803184.1"/>
    </source>
</evidence>
<evidence type="ECO:0000256" key="1">
    <source>
        <dbReference type="ARBA" id="ARBA00001974"/>
    </source>
</evidence>
<keyword evidence="2" id="KW-0285">Flavoprotein</keyword>
<dbReference type="InterPro" id="IPR050641">
    <property type="entry name" value="RIFMO-like"/>
</dbReference>
<dbReference type="OrthoDB" id="2096480at2759"/>
<dbReference type="GO" id="GO:0016709">
    <property type="term" value="F:oxidoreductase activity, acting on paired donors, with incorporation or reduction of molecular oxygen, NAD(P)H as one donor, and incorporation of one atom of oxygen"/>
    <property type="evidence" value="ECO:0007669"/>
    <property type="project" value="UniProtKB-ARBA"/>
</dbReference>
<dbReference type="EMBL" id="MU003719">
    <property type="protein sequence ID" value="KAF2803184.1"/>
    <property type="molecule type" value="Genomic_DNA"/>
</dbReference>
<dbReference type="SUPFAM" id="SSF51905">
    <property type="entry name" value="FAD/NAD(P)-binding domain"/>
    <property type="match status" value="1"/>
</dbReference>
<sequence>MSKLYDVVIAGAGPIGLFLACELGLAHVSVLVLERNDTLESSWKTAPLGRRSLNTLSVESFYRRGLLDKLVGSGQRPSVLQKTAGIQFAGQFAGIMLNANKLDLTRWKYRLPGPALVPEQTTMGASRRGNGVTRIVAQDNEVVTVETGENQTFRSKWLVGCDGGRSVIRKAAGFDFVGTEAKFTAYAVKGDFDHPEKLKPGFHATKNGMYVFMKPDTVHLVDFDSAAFDRTKEITQEHLQDVLNRVVGTTDVIITAVHLASSYTDRSKQTTHYRNGRVLVAGDAAHIHSPLGAQGLNVGLGDAMNLGWKLAATVHREAEADGAATDLALLDTYESERHPIAAWVLEWTRAQVSTLQPGPYGAAVHTLIRDLIATTDGTNLFIDRVWGLSQRYALGDGEAHAHPFVGCSAPDFELLDGARLGPKLDGGRGLLVEFEGAAALKKLVVGGKFEGRVDYVCVGAKDRRDLRALLIRPDGIVAWVAEDNKKYDVNAAKAALEQWFGF</sequence>
<dbReference type="AlphaFoldDB" id="A0A6A6Y585"/>
<dbReference type="Gene3D" id="3.30.70.2450">
    <property type="match status" value="1"/>
</dbReference>
<dbReference type="RefSeq" id="XP_033570148.1">
    <property type="nucleotide sequence ID" value="XM_033726903.1"/>
</dbReference>
<accession>A0A6A6Y585</accession>
<dbReference type="PROSITE" id="PS51257">
    <property type="entry name" value="PROKAR_LIPOPROTEIN"/>
    <property type="match status" value="1"/>
</dbReference>
<keyword evidence="6" id="KW-0503">Monooxygenase</keyword>
<name>A0A6A6Y585_9PEZI</name>
<feature type="domain" description="FAD-binding" evidence="5">
    <location>
        <begin position="5"/>
        <end position="347"/>
    </location>
</feature>
<evidence type="ECO:0000313" key="8">
    <source>
        <dbReference type="RefSeq" id="XP_033570148.1"/>
    </source>
</evidence>
<dbReference type="PANTHER" id="PTHR43004">
    <property type="entry name" value="TRK SYSTEM POTASSIUM UPTAKE PROTEIN"/>
    <property type="match status" value="1"/>
</dbReference>
<keyword evidence="3" id="KW-0274">FAD</keyword>
<proteinExistence type="predicted"/>
<keyword evidence="4" id="KW-0560">Oxidoreductase</keyword>
<dbReference type="Gene3D" id="3.40.30.120">
    <property type="match status" value="1"/>
</dbReference>
<dbReference type="Pfam" id="PF21274">
    <property type="entry name" value="Rng_hyd_C"/>
    <property type="match status" value="1"/>
</dbReference>
<reference evidence="6 8" key="1">
    <citation type="journal article" date="2020" name="Stud. Mycol.">
        <title>101 Dothideomycetes genomes: a test case for predicting lifestyles and emergence of pathogens.</title>
        <authorList>
            <person name="Haridas S."/>
            <person name="Albert R."/>
            <person name="Binder M."/>
            <person name="Bloem J."/>
            <person name="Labutti K."/>
            <person name="Salamov A."/>
            <person name="Andreopoulos B."/>
            <person name="Baker S."/>
            <person name="Barry K."/>
            <person name="Bills G."/>
            <person name="Bluhm B."/>
            <person name="Cannon C."/>
            <person name="Castanera R."/>
            <person name="Culley D."/>
            <person name="Daum C."/>
            <person name="Ezra D."/>
            <person name="Gonzalez J."/>
            <person name="Henrissat B."/>
            <person name="Kuo A."/>
            <person name="Liang C."/>
            <person name="Lipzen A."/>
            <person name="Lutzoni F."/>
            <person name="Magnuson J."/>
            <person name="Mondo S."/>
            <person name="Nolan M."/>
            <person name="Ohm R."/>
            <person name="Pangilinan J."/>
            <person name="Park H.-J."/>
            <person name="Ramirez L."/>
            <person name="Alfaro M."/>
            <person name="Sun H."/>
            <person name="Tritt A."/>
            <person name="Yoshinaga Y."/>
            <person name="Zwiers L.-H."/>
            <person name="Turgeon B."/>
            <person name="Goodwin S."/>
            <person name="Spatafora J."/>
            <person name="Crous P."/>
            <person name="Grigoriev I."/>
        </authorList>
    </citation>
    <scope>NUCLEOTIDE SEQUENCE</scope>
    <source>
        <strain evidence="6 8">CBS 304.34</strain>
    </source>
</reference>
<evidence type="ECO:0000313" key="7">
    <source>
        <dbReference type="Proteomes" id="UP000504636"/>
    </source>
</evidence>
<dbReference type="Pfam" id="PF01494">
    <property type="entry name" value="FAD_binding_3"/>
    <property type="match status" value="1"/>
</dbReference>
<organism evidence="6">
    <name type="scientific">Mytilinidion resinicola</name>
    <dbReference type="NCBI Taxonomy" id="574789"/>
    <lineage>
        <taxon>Eukaryota</taxon>
        <taxon>Fungi</taxon>
        <taxon>Dikarya</taxon>
        <taxon>Ascomycota</taxon>
        <taxon>Pezizomycotina</taxon>
        <taxon>Dothideomycetes</taxon>
        <taxon>Pleosporomycetidae</taxon>
        <taxon>Mytilinidiales</taxon>
        <taxon>Mytilinidiaceae</taxon>
        <taxon>Mytilinidion</taxon>
    </lineage>
</organism>
<reference evidence="8" key="2">
    <citation type="submission" date="2020-04" db="EMBL/GenBank/DDBJ databases">
        <authorList>
            <consortium name="NCBI Genome Project"/>
        </authorList>
    </citation>
    <scope>NUCLEOTIDE SEQUENCE</scope>
    <source>
        <strain evidence="8">CBS 304.34</strain>
    </source>
</reference>
<reference evidence="8" key="3">
    <citation type="submission" date="2025-04" db="UniProtKB">
        <authorList>
            <consortium name="RefSeq"/>
        </authorList>
    </citation>
    <scope>IDENTIFICATION</scope>
    <source>
        <strain evidence="8">CBS 304.34</strain>
    </source>
</reference>
<gene>
    <name evidence="6 8" type="ORF">BDZ99DRAFT_547858</name>
</gene>
<dbReference type="GeneID" id="54467796"/>
<evidence type="ECO:0000256" key="3">
    <source>
        <dbReference type="ARBA" id="ARBA00022827"/>
    </source>
</evidence>
<dbReference type="InterPro" id="IPR036188">
    <property type="entry name" value="FAD/NAD-bd_sf"/>
</dbReference>
<dbReference type="InterPro" id="IPR002938">
    <property type="entry name" value="FAD-bd"/>
</dbReference>
<dbReference type="PANTHER" id="PTHR43004:SF19">
    <property type="entry name" value="BINDING MONOOXYGENASE, PUTATIVE (JCVI)-RELATED"/>
    <property type="match status" value="1"/>
</dbReference>
<comment type="cofactor">
    <cofactor evidence="1">
        <name>FAD</name>
        <dbReference type="ChEBI" id="CHEBI:57692"/>
    </cofactor>
</comment>
<dbReference type="Gene3D" id="3.50.50.60">
    <property type="entry name" value="FAD/NAD(P)-binding domain"/>
    <property type="match status" value="1"/>
</dbReference>
<evidence type="ECO:0000256" key="2">
    <source>
        <dbReference type="ARBA" id="ARBA00022630"/>
    </source>
</evidence>